<comment type="similarity">
    <text evidence="2">Belongs to the CTP synthase family.</text>
</comment>
<evidence type="ECO:0000259" key="10">
    <source>
        <dbReference type="Pfam" id="PF00117"/>
    </source>
</evidence>
<reference evidence="11 12" key="1">
    <citation type="submission" date="2014-05" db="EMBL/GenBank/DDBJ databases">
        <title>ATOL: Assembling a taxonomically balanced genome-scale reconstruction of the evolutionary history of the Enterobacteriaceae.</title>
        <authorList>
            <person name="Plunkett G.III."/>
            <person name="Neeno-Eckwall E.C."/>
            <person name="Glasner J.D."/>
            <person name="Perna N.T."/>
        </authorList>
    </citation>
    <scope>NUCLEOTIDE SEQUENCE [LARGE SCALE GENOMIC DNA]</scope>
    <source>
        <strain evidence="11 12">ATCC 33852</strain>
    </source>
</reference>
<sequence length="423" mass="46317">MTITFIAHSTPEPALYGAMAAILAELRALPLCHLPVTHDAKRFANARQHVTAQGQQLTSGLVWLERLTGRSPGAEMDLDSLITRALREDIVIPSIQPLDRELALRAAENGIVVESLQVVKQQEKFHLEDVDTGKMRSNGWARDIFGRWAFGSVLQPVMRGAQKLRIAVVGDMNEHAESYPALLAALADAADALALNIEVVGVSPTLSGSQLDSVLFDVDGVLLPGLLPSLGEYPQNGLLAIATWALDHRLPVLGINQGMHHMVAALGQKTLGRERVVMHGPATLNALQTCLPVPQDSPRCMGNQQIYSQSGSRVAQIFGRESTQRYNQRWSLNPELVDELHGAGLEVSATGEKGRGIAAVELRDHPFFVGIQSHPELQSRRERASSLLMAFLQEIRQNIRQRDISHATLSKSVRLKQSYFSMG</sequence>
<dbReference type="InterPro" id="IPR017926">
    <property type="entry name" value="GATASE"/>
</dbReference>
<feature type="domain" description="Glutamine amidotransferase" evidence="10">
    <location>
        <begin position="184"/>
        <end position="387"/>
    </location>
</feature>
<comment type="catalytic activity">
    <reaction evidence="9">
        <text>UTP + L-glutamine + ATP + H2O = CTP + L-glutamate + ADP + phosphate + 2 H(+)</text>
        <dbReference type="Rhea" id="RHEA:26426"/>
        <dbReference type="ChEBI" id="CHEBI:15377"/>
        <dbReference type="ChEBI" id="CHEBI:15378"/>
        <dbReference type="ChEBI" id="CHEBI:29985"/>
        <dbReference type="ChEBI" id="CHEBI:30616"/>
        <dbReference type="ChEBI" id="CHEBI:37563"/>
        <dbReference type="ChEBI" id="CHEBI:43474"/>
        <dbReference type="ChEBI" id="CHEBI:46398"/>
        <dbReference type="ChEBI" id="CHEBI:58359"/>
        <dbReference type="ChEBI" id="CHEBI:456216"/>
        <dbReference type="EC" id="6.3.4.2"/>
    </reaction>
</comment>
<gene>
    <name evidence="11" type="ORF">GEAM_0520</name>
</gene>
<dbReference type="PANTHER" id="PTHR11550:SF0">
    <property type="entry name" value="CTP SYNTHASE-RELATED"/>
    <property type="match status" value="1"/>
</dbReference>
<accession>A0A085GMP8</accession>
<keyword evidence="7" id="KW-0315">Glutamine amidotransferase</keyword>
<keyword evidence="6" id="KW-0067">ATP-binding</keyword>
<dbReference type="Proteomes" id="UP000028640">
    <property type="component" value="Unassembled WGS sequence"/>
</dbReference>
<dbReference type="EMBL" id="JMPJ01000022">
    <property type="protein sequence ID" value="KFC84993.1"/>
    <property type="molecule type" value="Genomic_DNA"/>
</dbReference>
<evidence type="ECO:0000256" key="8">
    <source>
        <dbReference type="ARBA" id="ARBA00022975"/>
    </source>
</evidence>
<dbReference type="GO" id="GO:0019856">
    <property type="term" value="P:pyrimidine nucleobase biosynthetic process"/>
    <property type="evidence" value="ECO:0007669"/>
    <property type="project" value="TreeGrafter"/>
</dbReference>
<evidence type="ECO:0000313" key="12">
    <source>
        <dbReference type="Proteomes" id="UP000028640"/>
    </source>
</evidence>
<evidence type="ECO:0000256" key="3">
    <source>
        <dbReference type="ARBA" id="ARBA00012291"/>
    </source>
</evidence>
<dbReference type="GeneID" id="78378864"/>
<dbReference type="InterPro" id="IPR004468">
    <property type="entry name" value="CTP_synthase"/>
</dbReference>
<evidence type="ECO:0000313" key="11">
    <source>
        <dbReference type="EMBL" id="KFC84993.1"/>
    </source>
</evidence>
<evidence type="ECO:0000256" key="4">
    <source>
        <dbReference type="ARBA" id="ARBA00022598"/>
    </source>
</evidence>
<dbReference type="PANTHER" id="PTHR11550">
    <property type="entry name" value="CTP SYNTHASE"/>
    <property type="match status" value="1"/>
</dbReference>
<keyword evidence="5" id="KW-0547">Nucleotide-binding</keyword>
<dbReference type="InterPro" id="IPR029062">
    <property type="entry name" value="Class_I_gatase-like"/>
</dbReference>
<dbReference type="SUPFAM" id="SSF52317">
    <property type="entry name" value="Class I glutamine amidotransferase-like"/>
    <property type="match status" value="1"/>
</dbReference>
<comment type="pathway">
    <text evidence="1">Pyrimidine metabolism; CTP biosynthesis via de novo pathway; CTP from UDP: step 2/2.</text>
</comment>
<dbReference type="RefSeq" id="WP_034787878.1">
    <property type="nucleotide sequence ID" value="NZ_JMPJ01000022.1"/>
</dbReference>
<dbReference type="AlphaFoldDB" id="A0A085GMP8"/>
<evidence type="ECO:0000256" key="1">
    <source>
        <dbReference type="ARBA" id="ARBA00005171"/>
    </source>
</evidence>
<dbReference type="Pfam" id="PF00117">
    <property type="entry name" value="GATase"/>
    <property type="match status" value="1"/>
</dbReference>
<evidence type="ECO:0000256" key="5">
    <source>
        <dbReference type="ARBA" id="ARBA00022741"/>
    </source>
</evidence>
<dbReference type="PROSITE" id="PS51273">
    <property type="entry name" value="GATASE_TYPE_1"/>
    <property type="match status" value="1"/>
</dbReference>
<proteinExistence type="inferred from homology"/>
<evidence type="ECO:0000256" key="2">
    <source>
        <dbReference type="ARBA" id="ARBA00007533"/>
    </source>
</evidence>
<name>A0A085GMP8_EWIA3</name>
<keyword evidence="4 11" id="KW-0436">Ligase</keyword>
<evidence type="ECO:0000256" key="6">
    <source>
        <dbReference type="ARBA" id="ARBA00022840"/>
    </source>
</evidence>
<dbReference type="OrthoDB" id="9813383at2"/>
<evidence type="ECO:0000256" key="7">
    <source>
        <dbReference type="ARBA" id="ARBA00022962"/>
    </source>
</evidence>
<comment type="caution">
    <text evidence="11">The sequence shown here is derived from an EMBL/GenBank/DDBJ whole genome shotgun (WGS) entry which is preliminary data.</text>
</comment>
<dbReference type="STRING" id="910964.GEAM_0520"/>
<protein>
    <recommendedName>
        <fullName evidence="3">CTP synthase (glutamine hydrolyzing)</fullName>
        <ecNumber evidence="3">6.3.4.2</ecNumber>
    </recommendedName>
</protein>
<keyword evidence="8" id="KW-0665">Pyrimidine biosynthesis</keyword>
<dbReference type="GO" id="GO:0042802">
    <property type="term" value="F:identical protein binding"/>
    <property type="evidence" value="ECO:0007669"/>
    <property type="project" value="TreeGrafter"/>
</dbReference>
<dbReference type="EC" id="6.3.4.2" evidence="3"/>
<dbReference type="eggNOG" id="COG0504">
    <property type="taxonomic scope" value="Bacteria"/>
</dbReference>
<evidence type="ECO:0000256" key="9">
    <source>
        <dbReference type="ARBA" id="ARBA00047781"/>
    </source>
</evidence>
<dbReference type="GO" id="GO:0005524">
    <property type="term" value="F:ATP binding"/>
    <property type="evidence" value="ECO:0007669"/>
    <property type="project" value="UniProtKB-KW"/>
</dbReference>
<dbReference type="GO" id="GO:0044210">
    <property type="term" value="P:'de novo' CTP biosynthetic process"/>
    <property type="evidence" value="ECO:0007669"/>
    <property type="project" value="UniProtKB-UniPathway"/>
</dbReference>
<dbReference type="Gene3D" id="3.40.50.880">
    <property type="match status" value="1"/>
</dbReference>
<keyword evidence="12" id="KW-1185">Reference proteome</keyword>
<dbReference type="GO" id="GO:0003883">
    <property type="term" value="F:CTP synthase activity"/>
    <property type="evidence" value="ECO:0007669"/>
    <property type="project" value="UniProtKB-EC"/>
</dbReference>
<dbReference type="UniPathway" id="UPA00159">
    <property type="reaction ID" value="UER00277"/>
</dbReference>
<organism evidence="11 12">
    <name type="scientific">Ewingella americana (strain ATCC 33852 / DSM 4580 / CCUG 14506 / JCM 5911 / LMG 7869 / NCTC 12157 / CDC 1468-78)</name>
    <dbReference type="NCBI Taxonomy" id="910964"/>
    <lineage>
        <taxon>Bacteria</taxon>
        <taxon>Pseudomonadati</taxon>
        <taxon>Pseudomonadota</taxon>
        <taxon>Gammaproteobacteria</taxon>
        <taxon>Enterobacterales</taxon>
        <taxon>Yersiniaceae</taxon>
        <taxon>Ewingella</taxon>
    </lineage>
</organism>